<dbReference type="Gene3D" id="3.20.20.100">
    <property type="entry name" value="NADP-dependent oxidoreductase domain"/>
    <property type="match status" value="1"/>
</dbReference>
<organism evidence="1 2">
    <name type="scientific">Lachnoclostridium phocaeense</name>
    <dbReference type="NCBI Taxonomy" id="1871021"/>
    <lineage>
        <taxon>Bacteria</taxon>
        <taxon>Bacillati</taxon>
        <taxon>Bacillota</taxon>
        <taxon>Clostridia</taxon>
        <taxon>Lachnospirales</taxon>
        <taxon>Lachnospiraceae</taxon>
    </lineage>
</organism>
<gene>
    <name evidence="1" type="ORF">K8V82_02500</name>
</gene>
<sequence>MEYRTLPRGGEKISVIGLGGGYIGEGGEKEMREALELAVGRGVNYFDLAMSEASPFAVYGETLKDRRKELYY</sequence>
<name>A0A921HZN6_9FIRM</name>
<evidence type="ECO:0008006" key="3">
    <source>
        <dbReference type="Google" id="ProtNLM"/>
    </source>
</evidence>
<protein>
    <recommendedName>
        <fullName evidence="3">Aldo/keto reductase</fullName>
    </recommendedName>
</protein>
<dbReference type="SUPFAM" id="SSF51430">
    <property type="entry name" value="NAD(P)-linked oxidoreductase"/>
    <property type="match status" value="1"/>
</dbReference>
<evidence type="ECO:0000313" key="1">
    <source>
        <dbReference type="EMBL" id="HJF93643.1"/>
    </source>
</evidence>
<comment type="caution">
    <text evidence="1">The sequence shown here is derived from an EMBL/GenBank/DDBJ whole genome shotgun (WGS) entry which is preliminary data.</text>
</comment>
<reference evidence="1" key="2">
    <citation type="submission" date="2021-09" db="EMBL/GenBank/DDBJ databases">
        <authorList>
            <person name="Gilroy R."/>
        </authorList>
    </citation>
    <scope>NUCLEOTIDE SEQUENCE</scope>
    <source>
        <strain evidence="1">ChiSjej5B23-16112</strain>
    </source>
</reference>
<dbReference type="Proteomes" id="UP000769156">
    <property type="component" value="Unassembled WGS sequence"/>
</dbReference>
<accession>A0A921HZN6</accession>
<proteinExistence type="predicted"/>
<dbReference type="AlphaFoldDB" id="A0A921HZN6"/>
<dbReference type="InterPro" id="IPR036812">
    <property type="entry name" value="NAD(P)_OxRdtase_dom_sf"/>
</dbReference>
<evidence type="ECO:0000313" key="2">
    <source>
        <dbReference type="Proteomes" id="UP000769156"/>
    </source>
</evidence>
<reference evidence="1" key="1">
    <citation type="journal article" date="2021" name="PeerJ">
        <title>Extensive microbial diversity within the chicken gut microbiome revealed by metagenomics and culture.</title>
        <authorList>
            <person name="Gilroy R."/>
            <person name="Ravi A."/>
            <person name="Getino M."/>
            <person name="Pursley I."/>
            <person name="Horton D.L."/>
            <person name="Alikhan N.F."/>
            <person name="Baker D."/>
            <person name="Gharbi K."/>
            <person name="Hall N."/>
            <person name="Watson M."/>
            <person name="Adriaenssens E.M."/>
            <person name="Foster-Nyarko E."/>
            <person name="Jarju S."/>
            <person name="Secka A."/>
            <person name="Antonio M."/>
            <person name="Oren A."/>
            <person name="Chaudhuri R.R."/>
            <person name="La Ragione R."/>
            <person name="Hildebrand F."/>
            <person name="Pallen M.J."/>
        </authorList>
    </citation>
    <scope>NUCLEOTIDE SEQUENCE</scope>
    <source>
        <strain evidence="1">ChiSjej5B23-16112</strain>
    </source>
</reference>
<dbReference type="EMBL" id="DYVY01000046">
    <property type="protein sequence ID" value="HJF93643.1"/>
    <property type="molecule type" value="Genomic_DNA"/>
</dbReference>